<dbReference type="InterPro" id="IPR038770">
    <property type="entry name" value="Na+/solute_symporter_sf"/>
</dbReference>
<feature type="transmembrane region" description="Helical" evidence="8">
    <location>
        <begin position="76"/>
        <end position="102"/>
    </location>
</feature>
<dbReference type="InterPro" id="IPR003148">
    <property type="entry name" value="RCK_N"/>
</dbReference>
<feature type="domain" description="RCK N-terminal" evidence="9">
    <location>
        <begin position="385"/>
        <end position="504"/>
    </location>
</feature>
<dbReference type="EMBL" id="JBHLWV010000020">
    <property type="protein sequence ID" value="MFC0315406.1"/>
    <property type="molecule type" value="Genomic_DNA"/>
</dbReference>
<feature type="transmembrane region" description="Helical" evidence="8">
    <location>
        <begin position="47"/>
        <end position="64"/>
    </location>
</feature>
<dbReference type="InterPro" id="IPR036291">
    <property type="entry name" value="NAD(P)-bd_dom_sf"/>
</dbReference>
<keyword evidence="5 8" id="KW-1133">Transmembrane helix</keyword>
<feature type="transmembrane region" description="Helical" evidence="8">
    <location>
        <begin position="244"/>
        <end position="265"/>
    </location>
</feature>
<dbReference type="PROSITE" id="PS51201">
    <property type="entry name" value="RCK_N"/>
    <property type="match status" value="1"/>
</dbReference>
<feature type="transmembrane region" description="Helical" evidence="8">
    <location>
        <begin position="210"/>
        <end position="232"/>
    </location>
</feature>
<dbReference type="RefSeq" id="WP_382364066.1">
    <property type="nucleotide sequence ID" value="NZ_JBHLWV010000020.1"/>
</dbReference>
<dbReference type="Gene3D" id="1.20.1530.20">
    <property type="match status" value="1"/>
</dbReference>
<feature type="compositionally biased region" description="Basic and acidic residues" evidence="7">
    <location>
        <begin position="539"/>
        <end position="562"/>
    </location>
</feature>
<evidence type="ECO:0000313" key="10">
    <source>
        <dbReference type="EMBL" id="MFC0315406.1"/>
    </source>
</evidence>
<organism evidence="10 11">
    <name type="scientific">Gordonia phosphorivorans</name>
    <dbReference type="NCBI Taxonomy" id="1056982"/>
    <lineage>
        <taxon>Bacteria</taxon>
        <taxon>Bacillati</taxon>
        <taxon>Actinomycetota</taxon>
        <taxon>Actinomycetes</taxon>
        <taxon>Mycobacteriales</taxon>
        <taxon>Gordoniaceae</taxon>
        <taxon>Gordonia</taxon>
    </lineage>
</organism>
<protein>
    <submittedName>
        <fullName evidence="10">Cation:proton antiporter</fullName>
    </submittedName>
</protein>
<comment type="subcellular location">
    <subcellularLocation>
        <location evidence="1">Membrane</location>
        <topology evidence="1">Multi-pass membrane protein</topology>
    </subcellularLocation>
</comment>
<dbReference type="InterPro" id="IPR006153">
    <property type="entry name" value="Cation/H_exchanger_TM"/>
</dbReference>
<keyword evidence="3" id="KW-0813">Transport</keyword>
<keyword evidence="4 8" id="KW-0812">Transmembrane</keyword>
<evidence type="ECO:0000256" key="7">
    <source>
        <dbReference type="SAM" id="MobiDB-lite"/>
    </source>
</evidence>
<evidence type="ECO:0000259" key="9">
    <source>
        <dbReference type="PROSITE" id="PS51201"/>
    </source>
</evidence>
<dbReference type="SUPFAM" id="SSF51735">
    <property type="entry name" value="NAD(P)-binding Rossmann-fold domains"/>
    <property type="match status" value="1"/>
</dbReference>
<dbReference type="PANTHER" id="PTHR42751:SF1">
    <property type="entry name" value="CATION_PROTON ANTIPORTER YBAL-RELATED"/>
    <property type="match status" value="1"/>
</dbReference>
<dbReference type="PANTHER" id="PTHR42751">
    <property type="entry name" value="SODIUM/HYDROGEN EXCHANGER FAMILY/TRKA DOMAIN PROTEIN"/>
    <property type="match status" value="1"/>
</dbReference>
<dbReference type="Proteomes" id="UP001589783">
    <property type="component" value="Unassembled WGS sequence"/>
</dbReference>
<dbReference type="Gene3D" id="3.40.50.720">
    <property type="entry name" value="NAD(P)-binding Rossmann-like Domain"/>
    <property type="match status" value="1"/>
</dbReference>
<evidence type="ECO:0000256" key="1">
    <source>
        <dbReference type="ARBA" id="ARBA00004141"/>
    </source>
</evidence>
<keyword evidence="6 8" id="KW-0472">Membrane</keyword>
<reference evidence="10 11" key="1">
    <citation type="submission" date="2024-09" db="EMBL/GenBank/DDBJ databases">
        <authorList>
            <person name="Sun Q."/>
            <person name="Mori K."/>
        </authorList>
    </citation>
    <scope>NUCLEOTIDE SEQUENCE [LARGE SCALE GENOMIC DNA]</scope>
    <source>
        <strain evidence="10 11">CCM 7957</strain>
    </source>
</reference>
<proteinExistence type="inferred from homology"/>
<comment type="similarity">
    <text evidence="2">Belongs to the monovalent cation:proton antiporter 2 (CPA2) transporter (TC 2.A.37) family.</text>
</comment>
<comment type="caution">
    <text evidence="10">The sequence shown here is derived from an EMBL/GenBank/DDBJ whole genome shotgun (WGS) entry which is preliminary data.</text>
</comment>
<feature type="region of interest" description="Disordered" evidence="7">
    <location>
        <begin position="528"/>
        <end position="562"/>
    </location>
</feature>
<evidence type="ECO:0000256" key="3">
    <source>
        <dbReference type="ARBA" id="ARBA00022448"/>
    </source>
</evidence>
<feature type="transmembrane region" description="Helical" evidence="8">
    <location>
        <begin position="169"/>
        <end position="190"/>
    </location>
</feature>
<evidence type="ECO:0000313" key="11">
    <source>
        <dbReference type="Proteomes" id="UP001589783"/>
    </source>
</evidence>
<feature type="transmembrane region" description="Helical" evidence="8">
    <location>
        <begin position="109"/>
        <end position="128"/>
    </location>
</feature>
<keyword evidence="11" id="KW-1185">Reference proteome</keyword>
<feature type="transmembrane region" description="Helical" evidence="8">
    <location>
        <begin position="334"/>
        <end position="356"/>
    </location>
</feature>
<dbReference type="Pfam" id="PF02254">
    <property type="entry name" value="TrkA_N"/>
    <property type="match status" value="1"/>
</dbReference>
<evidence type="ECO:0000256" key="8">
    <source>
        <dbReference type="SAM" id="Phobius"/>
    </source>
</evidence>
<feature type="transmembrane region" description="Helical" evidence="8">
    <location>
        <begin position="6"/>
        <end position="35"/>
    </location>
</feature>
<evidence type="ECO:0000256" key="2">
    <source>
        <dbReference type="ARBA" id="ARBA00005551"/>
    </source>
</evidence>
<feature type="transmembrane region" description="Helical" evidence="8">
    <location>
        <begin position="140"/>
        <end position="162"/>
    </location>
</feature>
<evidence type="ECO:0000256" key="5">
    <source>
        <dbReference type="ARBA" id="ARBA00022989"/>
    </source>
</evidence>
<evidence type="ECO:0000256" key="4">
    <source>
        <dbReference type="ARBA" id="ARBA00022692"/>
    </source>
</evidence>
<feature type="transmembrane region" description="Helical" evidence="8">
    <location>
        <begin position="302"/>
        <end position="322"/>
    </location>
</feature>
<name>A0ABV6H949_9ACTN</name>
<feature type="transmembrane region" description="Helical" evidence="8">
    <location>
        <begin position="271"/>
        <end position="295"/>
    </location>
</feature>
<accession>A0ABV6H949</accession>
<dbReference type="Pfam" id="PF00999">
    <property type="entry name" value="Na_H_Exchanger"/>
    <property type="match status" value="1"/>
</dbReference>
<gene>
    <name evidence="10" type="ORF">ACFFJD_11160</name>
</gene>
<sequence>MTLLALYLAVIFGCGLVAKLIKLPPLIGFLAAGFILRAADVEQLEGLDLMSEIGVTLLLFAIGLQLDLGSLVKKEVWFNAGAHMAVMTGVGVGFLTVLGLLGAYGPQSLTVLTAVAFVLSFSSTIVAVKILQERGDEQSLYGRIVIGVLVMQDIGAVVLMSISRGEPPSLWALTLVVVLPALVWATRYWSRLGHGEMEVLFGLGMALIPGYLLFTAVGLSGSLGALAMGVVLARNPGADRLSNALFRIKDLLLVGFFVAIGFHGIPTWENVAIGLALLLLLPLQAFFYWGLLWLLGLRNRTSLLAAFALANYSEFALIIAEIGTEDGWLSEEWLLTLVIAVAGSFVIAGIVNPTSVSGVSRLARRLPARPPDKLHPDDRPIDIGDAEAVVLGMGRVGSAVYRQLTEEYGYRTLGVEHDPNRIRKLAPQGFRIIEGDATDYDFWTRLVSRGGVKMIVLAMPAQYANIEALRELQRIGDGGAVVASVALYREDVAELSELGTDVVIHLYAGAGEALADRAVEAVLAADGTGDAEPITPKPDTFDRHMLGTRETRVRDDTRLPDG</sequence>
<evidence type="ECO:0000256" key="6">
    <source>
        <dbReference type="ARBA" id="ARBA00023136"/>
    </source>
</evidence>